<evidence type="ECO:0000256" key="7">
    <source>
        <dbReference type="SAM" id="MobiDB-lite"/>
    </source>
</evidence>
<dbReference type="EMBL" id="JACBZA010000001">
    <property type="protein sequence ID" value="NYH84803.1"/>
    <property type="molecule type" value="Genomic_DNA"/>
</dbReference>
<keyword evidence="4 6" id="KW-0238">DNA-binding</keyword>
<keyword evidence="3 6" id="KW-0731">Sigma factor</keyword>
<evidence type="ECO:0000256" key="3">
    <source>
        <dbReference type="ARBA" id="ARBA00023082"/>
    </source>
</evidence>
<evidence type="ECO:0000256" key="1">
    <source>
        <dbReference type="ARBA" id="ARBA00010641"/>
    </source>
</evidence>
<dbReference type="EMBL" id="FOOI01000009">
    <property type="protein sequence ID" value="SFG86090.1"/>
    <property type="molecule type" value="Genomic_DNA"/>
</dbReference>
<proteinExistence type="inferred from homology"/>
<organism evidence="11 12">
    <name type="scientific">Actinopolymorpha cephalotaxi</name>
    <dbReference type="NCBI Taxonomy" id="504797"/>
    <lineage>
        <taxon>Bacteria</taxon>
        <taxon>Bacillati</taxon>
        <taxon>Actinomycetota</taxon>
        <taxon>Actinomycetes</taxon>
        <taxon>Propionibacteriales</taxon>
        <taxon>Actinopolymorphaceae</taxon>
        <taxon>Actinopolymorpha</taxon>
    </lineage>
</organism>
<dbReference type="Pfam" id="PF04542">
    <property type="entry name" value="Sigma70_r2"/>
    <property type="match status" value="1"/>
</dbReference>
<reference evidence="11 12" key="1">
    <citation type="submission" date="2016-10" db="EMBL/GenBank/DDBJ databases">
        <authorList>
            <person name="de Groot N.N."/>
        </authorList>
    </citation>
    <scope>NUCLEOTIDE SEQUENCE [LARGE SCALE GENOMIC DNA]</scope>
    <source>
        <strain evidence="11 12">CPCC 202808</strain>
    </source>
</reference>
<evidence type="ECO:0000259" key="8">
    <source>
        <dbReference type="Pfam" id="PF04542"/>
    </source>
</evidence>
<evidence type="ECO:0000313" key="12">
    <source>
        <dbReference type="Proteomes" id="UP000199052"/>
    </source>
</evidence>
<dbReference type="GO" id="GO:0016987">
    <property type="term" value="F:sigma factor activity"/>
    <property type="evidence" value="ECO:0007669"/>
    <property type="project" value="UniProtKB-KW"/>
</dbReference>
<dbReference type="InterPro" id="IPR007627">
    <property type="entry name" value="RNA_pol_sigma70_r2"/>
</dbReference>
<dbReference type="InterPro" id="IPR013325">
    <property type="entry name" value="RNA_pol_sigma_r2"/>
</dbReference>
<dbReference type="RefSeq" id="WP_092884195.1">
    <property type="nucleotide sequence ID" value="NZ_FOOI01000009.1"/>
</dbReference>
<evidence type="ECO:0000259" key="9">
    <source>
        <dbReference type="Pfam" id="PF04545"/>
    </source>
</evidence>
<dbReference type="PANTHER" id="PTHR43133">
    <property type="entry name" value="RNA POLYMERASE ECF-TYPE SIGMA FACTO"/>
    <property type="match status" value="1"/>
</dbReference>
<dbReference type="NCBIfam" id="TIGR02937">
    <property type="entry name" value="sigma70-ECF"/>
    <property type="match status" value="1"/>
</dbReference>
<gene>
    <name evidence="10" type="ORF">FHR37_003654</name>
    <name evidence="11" type="ORF">SAMN05421678_10989</name>
</gene>
<evidence type="ECO:0000256" key="6">
    <source>
        <dbReference type="RuleBase" id="RU000716"/>
    </source>
</evidence>
<dbReference type="SUPFAM" id="SSF88946">
    <property type="entry name" value="Sigma2 domain of RNA polymerase sigma factors"/>
    <property type="match status" value="1"/>
</dbReference>
<accession>A0A1I2VAA1</accession>
<dbReference type="Pfam" id="PF04545">
    <property type="entry name" value="Sigma70_r4"/>
    <property type="match status" value="1"/>
</dbReference>
<name>A0A1I2VAA1_9ACTN</name>
<dbReference type="Gene3D" id="1.10.10.10">
    <property type="entry name" value="Winged helix-like DNA-binding domain superfamily/Winged helix DNA-binding domain"/>
    <property type="match status" value="1"/>
</dbReference>
<dbReference type="STRING" id="504797.SAMN05421678_10989"/>
<keyword evidence="2 6" id="KW-0805">Transcription regulation</keyword>
<dbReference type="SUPFAM" id="SSF88659">
    <property type="entry name" value="Sigma3 and sigma4 domains of RNA polymerase sigma factors"/>
    <property type="match status" value="1"/>
</dbReference>
<dbReference type="Gene3D" id="1.10.1740.10">
    <property type="match status" value="1"/>
</dbReference>
<dbReference type="InterPro" id="IPR036388">
    <property type="entry name" value="WH-like_DNA-bd_sf"/>
</dbReference>
<dbReference type="InterPro" id="IPR039425">
    <property type="entry name" value="RNA_pol_sigma-70-like"/>
</dbReference>
<dbReference type="GO" id="GO:0006352">
    <property type="term" value="P:DNA-templated transcription initiation"/>
    <property type="evidence" value="ECO:0007669"/>
    <property type="project" value="InterPro"/>
</dbReference>
<comment type="similarity">
    <text evidence="1 6">Belongs to the sigma-70 factor family. ECF subfamily.</text>
</comment>
<evidence type="ECO:0000256" key="2">
    <source>
        <dbReference type="ARBA" id="ARBA00023015"/>
    </source>
</evidence>
<dbReference type="PANTHER" id="PTHR43133:SF62">
    <property type="entry name" value="RNA POLYMERASE SIGMA FACTOR SIGZ"/>
    <property type="match status" value="1"/>
</dbReference>
<dbReference type="Proteomes" id="UP000533017">
    <property type="component" value="Unassembled WGS sequence"/>
</dbReference>
<dbReference type="CDD" id="cd06171">
    <property type="entry name" value="Sigma70_r4"/>
    <property type="match status" value="1"/>
</dbReference>
<protein>
    <recommendedName>
        <fullName evidence="6">RNA polymerase sigma factor</fullName>
    </recommendedName>
</protein>
<dbReference type="InterPro" id="IPR014284">
    <property type="entry name" value="RNA_pol_sigma-70_dom"/>
</dbReference>
<feature type="compositionally biased region" description="Basic and acidic residues" evidence="7">
    <location>
        <begin position="7"/>
        <end position="22"/>
    </location>
</feature>
<dbReference type="InterPro" id="IPR000838">
    <property type="entry name" value="RNA_pol_sigma70_ECF_CS"/>
</dbReference>
<keyword evidence="13" id="KW-1185">Reference proteome</keyword>
<feature type="domain" description="RNA polymerase sigma-70 region 4" evidence="9">
    <location>
        <begin position="146"/>
        <end position="194"/>
    </location>
</feature>
<feature type="domain" description="RNA polymerase sigma-70 region 2" evidence="8">
    <location>
        <begin position="42"/>
        <end position="106"/>
    </location>
</feature>
<evidence type="ECO:0000313" key="11">
    <source>
        <dbReference type="EMBL" id="SFG86090.1"/>
    </source>
</evidence>
<evidence type="ECO:0000313" key="13">
    <source>
        <dbReference type="Proteomes" id="UP000533017"/>
    </source>
</evidence>
<evidence type="ECO:0000313" key="10">
    <source>
        <dbReference type="EMBL" id="NYH84803.1"/>
    </source>
</evidence>
<dbReference type="OrthoDB" id="5243766at2"/>
<dbReference type="InterPro" id="IPR007630">
    <property type="entry name" value="RNA_pol_sigma70_r4"/>
</dbReference>
<sequence length="206" mass="22909">MSGDRAVQSDRDGPDHGGPDRGEAELAARFVAGDESALREAYSRWGGMVWRLGIRTLPAEVDADDLTQATFVAAWKGRGTFDPAQGRLGPWLLGIARRQLADRLRVLHRERRTLQAVTATAPASAYDGNDAHADRVLDRLVVADSLARLGDEQRMVVRLAFYDDLTHTQIASRTGLPLGTVKSHLRRGIERLREHWEEVDRAARRP</sequence>
<feature type="region of interest" description="Disordered" evidence="7">
    <location>
        <begin position="1"/>
        <end position="22"/>
    </location>
</feature>
<dbReference type="GO" id="GO:0003677">
    <property type="term" value="F:DNA binding"/>
    <property type="evidence" value="ECO:0007669"/>
    <property type="project" value="UniProtKB-KW"/>
</dbReference>
<reference evidence="10 13" key="2">
    <citation type="submission" date="2020-07" db="EMBL/GenBank/DDBJ databases">
        <title>Sequencing the genomes of 1000 actinobacteria strains.</title>
        <authorList>
            <person name="Klenk H.-P."/>
        </authorList>
    </citation>
    <scope>NUCLEOTIDE SEQUENCE [LARGE SCALE GENOMIC DNA]</scope>
    <source>
        <strain evidence="10 13">DSM 45117</strain>
    </source>
</reference>
<dbReference type="Proteomes" id="UP000199052">
    <property type="component" value="Unassembled WGS sequence"/>
</dbReference>
<dbReference type="PROSITE" id="PS01063">
    <property type="entry name" value="SIGMA70_ECF"/>
    <property type="match status" value="1"/>
</dbReference>
<dbReference type="InterPro" id="IPR013324">
    <property type="entry name" value="RNA_pol_sigma_r3/r4-like"/>
</dbReference>
<evidence type="ECO:0000256" key="4">
    <source>
        <dbReference type="ARBA" id="ARBA00023125"/>
    </source>
</evidence>
<dbReference type="AlphaFoldDB" id="A0A1I2VAA1"/>
<evidence type="ECO:0000256" key="5">
    <source>
        <dbReference type="ARBA" id="ARBA00023163"/>
    </source>
</evidence>
<keyword evidence="5 6" id="KW-0804">Transcription</keyword>